<name>A0A9P4JLY0_9PLEO</name>
<feature type="transmembrane region" description="Helical" evidence="1">
    <location>
        <begin position="12"/>
        <end position="30"/>
    </location>
</feature>
<dbReference type="OrthoDB" id="5405107at2759"/>
<accession>A0A9P4JLY0</accession>
<sequence length="85" mass="9451">MPMLPSSTNPLLLPVFGCSIYGLYLSYKNITRLQRYESQTKTAAEWSETVAEQLRTTQTTQGAAAVTVCFHLIPYPAPMPSTTHE</sequence>
<dbReference type="Proteomes" id="UP000799536">
    <property type="component" value="Unassembled WGS sequence"/>
</dbReference>
<gene>
    <name evidence="2" type="ORF">GQ43DRAFT_440251</name>
</gene>
<keyword evidence="3" id="KW-1185">Reference proteome</keyword>
<evidence type="ECO:0000313" key="2">
    <source>
        <dbReference type="EMBL" id="KAF2201826.1"/>
    </source>
</evidence>
<dbReference type="EMBL" id="ML993960">
    <property type="protein sequence ID" value="KAF2201826.1"/>
    <property type="molecule type" value="Genomic_DNA"/>
</dbReference>
<keyword evidence="1" id="KW-1133">Transmembrane helix</keyword>
<keyword evidence="1" id="KW-0812">Transmembrane</keyword>
<comment type="caution">
    <text evidence="2">The sequence shown here is derived from an EMBL/GenBank/DDBJ whole genome shotgun (WGS) entry which is preliminary data.</text>
</comment>
<evidence type="ECO:0000313" key="3">
    <source>
        <dbReference type="Proteomes" id="UP000799536"/>
    </source>
</evidence>
<dbReference type="AlphaFoldDB" id="A0A9P4JLY0"/>
<proteinExistence type="predicted"/>
<keyword evidence="1" id="KW-0472">Membrane</keyword>
<reference evidence="2" key="1">
    <citation type="journal article" date="2020" name="Stud. Mycol.">
        <title>101 Dothideomycetes genomes: a test case for predicting lifestyles and emergence of pathogens.</title>
        <authorList>
            <person name="Haridas S."/>
            <person name="Albert R."/>
            <person name="Binder M."/>
            <person name="Bloem J."/>
            <person name="Labutti K."/>
            <person name="Salamov A."/>
            <person name="Andreopoulos B."/>
            <person name="Baker S."/>
            <person name="Barry K."/>
            <person name="Bills G."/>
            <person name="Bluhm B."/>
            <person name="Cannon C."/>
            <person name="Castanera R."/>
            <person name="Culley D."/>
            <person name="Daum C."/>
            <person name="Ezra D."/>
            <person name="Gonzalez J."/>
            <person name="Henrissat B."/>
            <person name="Kuo A."/>
            <person name="Liang C."/>
            <person name="Lipzen A."/>
            <person name="Lutzoni F."/>
            <person name="Magnuson J."/>
            <person name="Mondo S."/>
            <person name="Nolan M."/>
            <person name="Ohm R."/>
            <person name="Pangilinan J."/>
            <person name="Park H.-J."/>
            <person name="Ramirez L."/>
            <person name="Alfaro M."/>
            <person name="Sun H."/>
            <person name="Tritt A."/>
            <person name="Yoshinaga Y."/>
            <person name="Zwiers L.-H."/>
            <person name="Turgeon B."/>
            <person name="Goodwin S."/>
            <person name="Spatafora J."/>
            <person name="Crous P."/>
            <person name="Grigoriev I."/>
        </authorList>
    </citation>
    <scope>NUCLEOTIDE SEQUENCE</scope>
    <source>
        <strain evidence="2">ATCC 74209</strain>
    </source>
</reference>
<protein>
    <submittedName>
        <fullName evidence="2">Uncharacterized protein</fullName>
    </submittedName>
</protein>
<evidence type="ECO:0000256" key="1">
    <source>
        <dbReference type="SAM" id="Phobius"/>
    </source>
</evidence>
<organism evidence="2 3">
    <name type="scientific">Delitschia confertaspora ATCC 74209</name>
    <dbReference type="NCBI Taxonomy" id="1513339"/>
    <lineage>
        <taxon>Eukaryota</taxon>
        <taxon>Fungi</taxon>
        <taxon>Dikarya</taxon>
        <taxon>Ascomycota</taxon>
        <taxon>Pezizomycotina</taxon>
        <taxon>Dothideomycetes</taxon>
        <taxon>Pleosporomycetidae</taxon>
        <taxon>Pleosporales</taxon>
        <taxon>Delitschiaceae</taxon>
        <taxon>Delitschia</taxon>
    </lineage>
</organism>